<protein>
    <submittedName>
        <fullName evidence="1">GrpB family protein</fullName>
    </submittedName>
</protein>
<dbReference type="PANTHER" id="PTHR34822">
    <property type="entry name" value="GRPB DOMAIN PROTEIN (AFU_ORTHOLOGUE AFUA_1G01530)"/>
    <property type="match status" value="1"/>
</dbReference>
<dbReference type="InterPro" id="IPR007344">
    <property type="entry name" value="GrpB/CoaE"/>
</dbReference>
<proteinExistence type="predicted"/>
<dbReference type="Proteomes" id="UP000265816">
    <property type="component" value="Unassembled WGS sequence"/>
</dbReference>
<organism evidence="1 2">
    <name type="scientific">Mesobacillus zeae</name>
    <dbReference type="NCBI Taxonomy" id="1917180"/>
    <lineage>
        <taxon>Bacteria</taxon>
        <taxon>Bacillati</taxon>
        <taxon>Bacillota</taxon>
        <taxon>Bacilli</taxon>
        <taxon>Bacillales</taxon>
        <taxon>Bacillaceae</taxon>
        <taxon>Mesobacillus</taxon>
    </lineage>
</organism>
<sequence>MRKVEISPHKEEWFMMFQEESDKIKDVLGDVILNVYHIGSTAIPNINAKPIIDIMVEVANISKVDKFNDKMEQLGYDAHGEYGISNRRFFSKGNNRTHHVHIFEQGNDEIARHITFRDYLIAHPKEAQKYSQLKQSLAEKFPTNIEKYIEGKNDYIKSIDNKAEKWRKTNFLNSLR</sequence>
<evidence type="ECO:0000313" key="1">
    <source>
        <dbReference type="EMBL" id="RID81372.1"/>
    </source>
</evidence>
<dbReference type="OrthoDB" id="9799092at2"/>
<keyword evidence="2" id="KW-1185">Reference proteome</keyword>
<gene>
    <name evidence="1" type="ORF">D1970_22000</name>
</gene>
<evidence type="ECO:0000313" key="2">
    <source>
        <dbReference type="Proteomes" id="UP000265816"/>
    </source>
</evidence>
<dbReference type="AlphaFoldDB" id="A0A398AUS9"/>
<comment type="caution">
    <text evidence="1">The sequence shown here is derived from an EMBL/GenBank/DDBJ whole genome shotgun (WGS) entry which is preliminary data.</text>
</comment>
<dbReference type="InterPro" id="IPR043519">
    <property type="entry name" value="NT_sf"/>
</dbReference>
<dbReference type="PANTHER" id="PTHR34822:SF1">
    <property type="entry name" value="GRPB FAMILY PROTEIN"/>
    <property type="match status" value="1"/>
</dbReference>
<dbReference type="RefSeq" id="WP_119114967.1">
    <property type="nucleotide sequence ID" value="NZ_CBCSEO010000037.1"/>
</dbReference>
<dbReference type="Pfam" id="PF04229">
    <property type="entry name" value="GrpB"/>
    <property type="match status" value="1"/>
</dbReference>
<reference evidence="1 2" key="1">
    <citation type="submission" date="2018-08" db="EMBL/GenBank/DDBJ databases">
        <title>Bacillus jemisoniae sp. nov., Bacillus chryseoplanitiae sp. nov., Bacillus resnikiae sp. nov., and Bacillus frankliniae sp. nov., isolated from Viking spacecraft and associated surfaces.</title>
        <authorList>
            <person name="Seuylemezian A."/>
            <person name="Vaishampayan P."/>
        </authorList>
    </citation>
    <scope>NUCLEOTIDE SEQUENCE [LARGE SCALE GENOMIC DNA]</scope>
    <source>
        <strain evidence="1 2">JJ-247</strain>
    </source>
</reference>
<dbReference type="Gene3D" id="3.30.460.10">
    <property type="entry name" value="Beta Polymerase, domain 2"/>
    <property type="match status" value="1"/>
</dbReference>
<accession>A0A398AUS9</accession>
<name>A0A398AUS9_9BACI</name>
<dbReference type="SUPFAM" id="SSF81301">
    <property type="entry name" value="Nucleotidyltransferase"/>
    <property type="match status" value="1"/>
</dbReference>
<dbReference type="EMBL" id="QWVT01000079">
    <property type="protein sequence ID" value="RID81372.1"/>
    <property type="molecule type" value="Genomic_DNA"/>
</dbReference>